<keyword evidence="4 10" id="KW-0812">Transmembrane</keyword>
<evidence type="ECO:0000256" key="6">
    <source>
        <dbReference type="ARBA" id="ARBA00022989"/>
    </source>
</evidence>
<evidence type="ECO:0000313" key="12">
    <source>
        <dbReference type="Proteomes" id="UP000285301"/>
    </source>
</evidence>
<evidence type="ECO:0000256" key="3">
    <source>
        <dbReference type="ARBA" id="ARBA00022679"/>
    </source>
</evidence>
<dbReference type="InterPro" id="IPR002076">
    <property type="entry name" value="ELO_fam"/>
</dbReference>
<dbReference type="GO" id="GO:0034625">
    <property type="term" value="P:fatty acid elongation, monounsaturated fatty acid"/>
    <property type="evidence" value="ECO:0007669"/>
    <property type="project" value="TreeGrafter"/>
</dbReference>
<dbReference type="GO" id="GO:0042761">
    <property type="term" value="P:very long-chain fatty acid biosynthetic process"/>
    <property type="evidence" value="ECO:0007669"/>
    <property type="project" value="TreeGrafter"/>
</dbReference>
<comment type="catalytic activity">
    <reaction evidence="10">
        <text>a very-long-chain acyl-CoA + malonyl-CoA + H(+) = a very-long-chain 3-oxoacyl-CoA + CO2 + CoA</text>
        <dbReference type="Rhea" id="RHEA:32727"/>
        <dbReference type="ChEBI" id="CHEBI:15378"/>
        <dbReference type="ChEBI" id="CHEBI:16526"/>
        <dbReference type="ChEBI" id="CHEBI:57287"/>
        <dbReference type="ChEBI" id="CHEBI:57384"/>
        <dbReference type="ChEBI" id="CHEBI:90725"/>
        <dbReference type="ChEBI" id="CHEBI:90736"/>
        <dbReference type="EC" id="2.3.1.199"/>
    </reaction>
</comment>
<dbReference type="Proteomes" id="UP000285301">
    <property type="component" value="Unassembled WGS sequence"/>
</dbReference>
<feature type="transmembrane region" description="Helical" evidence="10">
    <location>
        <begin position="214"/>
        <end position="232"/>
    </location>
</feature>
<feature type="transmembrane region" description="Helical" evidence="10">
    <location>
        <begin position="244"/>
        <end position="263"/>
    </location>
</feature>
<feature type="transmembrane region" description="Helical" evidence="10">
    <location>
        <begin position="179"/>
        <end position="202"/>
    </location>
</feature>
<evidence type="ECO:0000256" key="2">
    <source>
        <dbReference type="ARBA" id="ARBA00022516"/>
    </source>
</evidence>
<dbReference type="GO" id="GO:0009922">
    <property type="term" value="F:fatty acid elongase activity"/>
    <property type="evidence" value="ECO:0007669"/>
    <property type="project" value="UniProtKB-EC"/>
</dbReference>
<dbReference type="PANTHER" id="PTHR11157">
    <property type="entry name" value="FATTY ACID ACYL TRANSFERASE-RELATED"/>
    <property type="match status" value="1"/>
</dbReference>
<feature type="transmembrane region" description="Helical" evidence="10">
    <location>
        <begin position="156"/>
        <end position="173"/>
    </location>
</feature>
<protein>
    <recommendedName>
        <fullName evidence="10">Elongation of very long chain fatty acids protein</fullName>
        <ecNumber evidence="10">2.3.1.199</ecNumber>
    </recommendedName>
    <alternativeName>
        <fullName evidence="10">Very-long-chain 3-oxoacyl-CoA synthase</fullName>
    </alternativeName>
</protein>
<keyword evidence="12" id="KW-1185">Reference proteome</keyword>
<evidence type="ECO:0000256" key="7">
    <source>
        <dbReference type="ARBA" id="ARBA00023098"/>
    </source>
</evidence>
<keyword evidence="6 10" id="KW-1133">Transmembrane helix</keyword>
<dbReference type="GO" id="GO:0019367">
    <property type="term" value="P:fatty acid elongation, saturated fatty acid"/>
    <property type="evidence" value="ECO:0007669"/>
    <property type="project" value="TreeGrafter"/>
</dbReference>
<dbReference type="PANTHER" id="PTHR11157:SF69">
    <property type="entry name" value="ELONGATION OF VERY LONG CHAIN FATTY ACIDS PROTEIN 7"/>
    <property type="match status" value="1"/>
</dbReference>
<dbReference type="Pfam" id="PF01151">
    <property type="entry name" value="ELO"/>
    <property type="match status" value="1"/>
</dbReference>
<organism evidence="11 12">
    <name type="scientific">Dinothrombium tinctorium</name>
    <dbReference type="NCBI Taxonomy" id="1965070"/>
    <lineage>
        <taxon>Eukaryota</taxon>
        <taxon>Metazoa</taxon>
        <taxon>Ecdysozoa</taxon>
        <taxon>Arthropoda</taxon>
        <taxon>Chelicerata</taxon>
        <taxon>Arachnida</taxon>
        <taxon>Acari</taxon>
        <taxon>Acariformes</taxon>
        <taxon>Trombidiformes</taxon>
        <taxon>Prostigmata</taxon>
        <taxon>Anystina</taxon>
        <taxon>Parasitengona</taxon>
        <taxon>Trombidioidea</taxon>
        <taxon>Trombidiidae</taxon>
        <taxon>Dinothrombium</taxon>
    </lineage>
</organism>
<evidence type="ECO:0000256" key="5">
    <source>
        <dbReference type="ARBA" id="ARBA00022832"/>
    </source>
</evidence>
<feature type="transmembrane region" description="Helical" evidence="10">
    <location>
        <begin position="36"/>
        <end position="56"/>
    </location>
</feature>
<dbReference type="GO" id="GO:0005789">
    <property type="term" value="C:endoplasmic reticulum membrane"/>
    <property type="evidence" value="ECO:0007669"/>
    <property type="project" value="TreeGrafter"/>
</dbReference>
<dbReference type="EC" id="2.3.1.199" evidence="10"/>
<reference evidence="11 12" key="1">
    <citation type="journal article" date="2018" name="Gigascience">
        <title>Genomes of trombidid mites reveal novel predicted allergens and laterally-transferred genes associated with secondary metabolism.</title>
        <authorList>
            <person name="Dong X."/>
            <person name="Chaisiri K."/>
            <person name="Xia D."/>
            <person name="Armstrong S.D."/>
            <person name="Fang Y."/>
            <person name="Donnelly M.J."/>
            <person name="Kadowaki T."/>
            <person name="McGarry J.W."/>
            <person name="Darby A.C."/>
            <person name="Makepeace B.L."/>
        </authorList>
    </citation>
    <scope>NUCLEOTIDE SEQUENCE [LARGE SCALE GENOMIC DNA]</scope>
    <source>
        <strain evidence="11">UoL-WK</strain>
    </source>
</reference>
<dbReference type="STRING" id="1965070.A0A3S3PHV8"/>
<sequence>MSLKYLFDVYKEIFDNGAKHFDKYFNSSTDKRLNHWMFMSSPMPTILMTAAYLYFVKILGPKLMQNRPPFELRKVMIVYNFTMVITSLVMFIEMGRLIEWGRYTFRCQKVDYSEAEIPMRMCRIGWYFLVTKYIEFADTVFFVLRKKQNQVSNLHVIHHSAVPISVWFAVKYAPGGNNALFPVLNSGVHTIMYLYYGLAAFGPSIQKYLWWKRYITTIQILQFFLIIIHGFSNFLRDCDFPRPFILLNVFHGILFSYLFTSFYRQSYRKKDKNSKGGLAISATALPDGASTSARIGDVTITASLHYSRNSENCCQNTSAHKSGEVNTTVNTFRTNEEIDKKLQ</sequence>
<keyword evidence="8 10" id="KW-0472">Membrane</keyword>
<dbReference type="OrthoDB" id="434092at2759"/>
<evidence type="ECO:0000256" key="10">
    <source>
        <dbReference type="RuleBase" id="RU361115"/>
    </source>
</evidence>
<proteinExistence type="inferred from homology"/>
<gene>
    <name evidence="11" type="ORF">B4U79_14659</name>
</gene>
<evidence type="ECO:0000256" key="8">
    <source>
        <dbReference type="ARBA" id="ARBA00023136"/>
    </source>
</evidence>
<keyword evidence="5 10" id="KW-0276">Fatty acid metabolism</keyword>
<comment type="subcellular location">
    <subcellularLocation>
        <location evidence="1">Membrane</location>
        <topology evidence="1">Multi-pass membrane protein</topology>
    </subcellularLocation>
</comment>
<keyword evidence="3 10" id="KW-0808">Transferase</keyword>
<evidence type="ECO:0000256" key="9">
    <source>
        <dbReference type="ARBA" id="ARBA00023160"/>
    </source>
</evidence>
<dbReference type="EMBL" id="NCKU01001209">
    <property type="protein sequence ID" value="RWS12775.1"/>
    <property type="molecule type" value="Genomic_DNA"/>
</dbReference>
<name>A0A3S3PHV8_9ACAR</name>
<keyword evidence="2 10" id="KW-0444">Lipid biosynthesis</keyword>
<evidence type="ECO:0000256" key="1">
    <source>
        <dbReference type="ARBA" id="ARBA00004141"/>
    </source>
</evidence>
<keyword evidence="7 10" id="KW-0443">Lipid metabolism</keyword>
<accession>A0A3S3PHV8</accession>
<dbReference type="AlphaFoldDB" id="A0A3S3PHV8"/>
<comment type="similarity">
    <text evidence="10">Belongs to the ELO family.</text>
</comment>
<evidence type="ECO:0000313" key="11">
    <source>
        <dbReference type="EMBL" id="RWS12775.1"/>
    </source>
</evidence>
<dbReference type="GO" id="GO:0034626">
    <property type="term" value="P:fatty acid elongation, polyunsaturated fatty acid"/>
    <property type="evidence" value="ECO:0007669"/>
    <property type="project" value="TreeGrafter"/>
</dbReference>
<comment type="caution">
    <text evidence="11">The sequence shown here is derived from an EMBL/GenBank/DDBJ whole genome shotgun (WGS) entry which is preliminary data.</text>
</comment>
<feature type="transmembrane region" description="Helical" evidence="10">
    <location>
        <begin position="124"/>
        <end position="144"/>
    </location>
</feature>
<dbReference type="GO" id="GO:0030148">
    <property type="term" value="P:sphingolipid biosynthetic process"/>
    <property type="evidence" value="ECO:0007669"/>
    <property type="project" value="TreeGrafter"/>
</dbReference>
<feature type="transmembrane region" description="Helical" evidence="10">
    <location>
        <begin position="77"/>
        <end position="98"/>
    </location>
</feature>
<keyword evidence="9 10" id="KW-0275">Fatty acid biosynthesis</keyword>
<evidence type="ECO:0000256" key="4">
    <source>
        <dbReference type="ARBA" id="ARBA00022692"/>
    </source>
</evidence>